<keyword evidence="2" id="KW-0677">Repeat</keyword>
<protein>
    <submittedName>
        <fullName evidence="6">Uncharacterized protein</fullName>
    </submittedName>
</protein>
<name>A0A8S1S6D5_PAROT</name>
<comment type="caution">
    <text evidence="6">The sequence shown here is derived from an EMBL/GenBank/DDBJ whole genome shotgun (WGS) entry which is preliminary data.</text>
</comment>
<keyword evidence="7" id="KW-1185">Reference proteome</keyword>
<proteinExistence type="predicted"/>
<dbReference type="PANTHER" id="PTHR38934">
    <property type="entry name" value="HYPHALLY REGULATED CELL WALL PROTEIN 1"/>
    <property type="match status" value="1"/>
</dbReference>
<dbReference type="EMBL" id="CAJJDP010000007">
    <property type="protein sequence ID" value="CAD8136801.1"/>
    <property type="molecule type" value="Genomic_DNA"/>
</dbReference>
<organism evidence="6 7">
    <name type="scientific">Paramecium octaurelia</name>
    <dbReference type="NCBI Taxonomy" id="43137"/>
    <lineage>
        <taxon>Eukaryota</taxon>
        <taxon>Sar</taxon>
        <taxon>Alveolata</taxon>
        <taxon>Ciliophora</taxon>
        <taxon>Intramacronucleata</taxon>
        <taxon>Oligohymenophorea</taxon>
        <taxon>Peniculida</taxon>
        <taxon>Parameciidae</taxon>
        <taxon>Paramecium</taxon>
    </lineage>
</organism>
<dbReference type="InterPro" id="IPR011936">
    <property type="entry name" value="Myxo_disulph_rpt"/>
</dbReference>
<evidence type="ECO:0000256" key="5">
    <source>
        <dbReference type="SAM" id="SignalP"/>
    </source>
</evidence>
<keyword evidence="1 5" id="KW-0732">Signal</keyword>
<keyword evidence="4" id="KW-0472">Membrane</keyword>
<reference evidence="6" key="1">
    <citation type="submission" date="2021-01" db="EMBL/GenBank/DDBJ databases">
        <authorList>
            <consortium name="Genoscope - CEA"/>
            <person name="William W."/>
        </authorList>
    </citation>
    <scope>NUCLEOTIDE SEQUENCE</scope>
</reference>
<feature type="transmembrane region" description="Helical" evidence="4">
    <location>
        <begin position="882"/>
        <end position="905"/>
    </location>
</feature>
<evidence type="ECO:0000256" key="2">
    <source>
        <dbReference type="ARBA" id="ARBA00022737"/>
    </source>
</evidence>
<feature type="transmembrane region" description="Helical" evidence="4">
    <location>
        <begin position="947"/>
        <end position="968"/>
    </location>
</feature>
<sequence>MRFLIILLYTTHQTIIYQFDAASDGPEGWEDYNAIEYFGDPNQSSLISRIFLDLEPRSHVVVEAQFLNIDNFTESQLEIDDVRQELVTTTQSQMCGNAEPEYFTSVSTTVNHKRKAMWTFIFNHNKGGLISLKLTLIKCQYECAGCIQKYHAICLKWKLHQYSFIQYFITNSDGWTFQQNYITYFQCAECQDLKFIEINYKTYLPPHQEILIRFFKVYVNPIVVDYVYGQITVASRYKIEILLKYHTDPILELNIKTINAGDYGLIRDFELFYTEPEIIQNKFNEGCLESIDDDCLICQEGWIIDEFLETCNPICGDGILQGQEECDNTSLTTNDSCYQCKYLCKSFCKTCLFGICSECVFGFDLDADFNCVAFCGDDYVVPYSAEQCDLTDSKEQYDCQDCRFVLIVNCGHQLLSMCLVCEVGYQLLENACFPYCGDKFVLQQYEECDDGNLQPYDGCFECKFQCAEDCIKCYLGQCIFKCEDGYRFEDNRCLSVCGDQIVTKEEDCDDGNTIQFDGCFDCQYSYSCPQNCHECYQGICLKCKDQYQLLISNQCQFQIYCGDGLLQQQEECDDGNLEVQDGCKNCLIEQNWICTTIIRDSPSQCAFVYAPKLVITYLNMTSNLQYLSVQFNQQIKIYSIQPLSETINFTLQNLDKKDWNSSLYIIQDVGSYVSFGEYVFEIEIHQLLEFRPILKIEVNQTVANIDNSILDDFTKSITLEYPQYLDETQMEQAYKLKNLNMYLIYGLSGITCANLLLGSGDFFIEILAILQSQQYLRYINLQFPQNLEIYFSVNDLITIQPLIDLIEVSKIFSLIELQENQQPYSEGKFAVYQQNPSLIVNLSCQMLQCFIFLFLILLYNLIKKVMYKWIFCPRSFKYASTLSLYLYPKMIFKCIEFFYNFCLNLLKLKKFISFQGLQKALILNGWDITFKILLYSRVFSTNNYLDIVQLTITGALLILYFTILLDSFKCKQSQSKQKRFEILCYGRQFFFLFFLIYLQNSQTLQLGLLFMTNLFQISLLFNYRHIQKQKNFIVQMVVEISVLTFTANENFFISINAIKRMLSSFLYIQECIEYFNEEKKIILGWIHITILSTGIFVESILIIKDLYQKWKKLYKRKKPSCTRNPLFI</sequence>
<keyword evidence="3" id="KW-1015">Disulfide bond</keyword>
<dbReference type="PANTHER" id="PTHR38934:SF6">
    <property type="entry name" value="CHROMOSOME UNDETERMINED SCAFFOLD_176, WHOLE GENOME SHOTGUN SEQUENCE"/>
    <property type="match status" value="1"/>
</dbReference>
<dbReference type="Pfam" id="PF13948">
    <property type="entry name" value="DUF4215"/>
    <property type="match status" value="4"/>
</dbReference>
<feature type="signal peptide" evidence="5">
    <location>
        <begin position="1"/>
        <end position="16"/>
    </location>
</feature>
<evidence type="ECO:0000256" key="1">
    <source>
        <dbReference type="ARBA" id="ARBA00022729"/>
    </source>
</evidence>
<feature type="transmembrane region" description="Helical" evidence="4">
    <location>
        <begin position="1033"/>
        <end position="1058"/>
    </location>
</feature>
<keyword evidence="4" id="KW-0812">Transmembrane</keyword>
<evidence type="ECO:0000256" key="3">
    <source>
        <dbReference type="ARBA" id="ARBA00023157"/>
    </source>
</evidence>
<feature type="transmembrane region" description="Helical" evidence="4">
    <location>
        <begin position="838"/>
        <end position="862"/>
    </location>
</feature>
<accession>A0A8S1S6D5</accession>
<dbReference type="OrthoDB" id="409374at2759"/>
<dbReference type="NCBIfam" id="TIGR02232">
    <property type="entry name" value="myxo_disulf_rpt"/>
    <property type="match status" value="2"/>
</dbReference>
<gene>
    <name evidence="6" type="ORF">POCTA_138.1.T0080033</name>
</gene>
<evidence type="ECO:0000313" key="7">
    <source>
        <dbReference type="Proteomes" id="UP000683925"/>
    </source>
</evidence>
<dbReference type="Proteomes" id="UP000683925">
    <property type="component" value="Unassembled WGS sequence"/>
</dbReference>
<keyword evidence="4" id="KW-1133">Transmembrane helix</keyword>
<feature type="chain" id="PRO_5035755775" evidence="5">
    <location>
        <begin position="17"/>
        <end position="1128"/>
    </location>
</feature>
<dbReference type="AlphaFoldDB" id="A0A8S1S6D5"/>
<feature type="transmembrane region" description="Helical" evidence="4">
    <location>
        <begin position="1082"/>
        <end position="1107"/>
    </location>
</feature>
<evidence type="ECO:0000256" key="4">
    <source>
        <dbReference type="SAM" id="Phobius"/>
    </source>
</evidence>
<evidence type="ECO:0000313" key="6">
    <source>
        <dbReference type="EMBL" id="CAD8136801.1"/>
    </source>
</evidence>